<dbReference type="EMBL" id="JXQK01000010">
    <property type="protein sequence ID" value="KIP64859.1"/>
    <property type="molecule type" value="Genomic_DNA"/>
</dbReference>
<dbReference type="AlphaFoldDB" id="A0A0D0IYS6"/>
<proteinExistence type="predicted"/>
<name>A0A0D0IYS6_9BACT</name>
<comment type="caution">
    <text evidence="1">The sequence shown here is derived from an EMBL/GenBank/DDBJ whole genome shotgun (WGS) entry which is preliminary data.</text>
</comment>
<dbReference type="RefSeq" id="WP_042517272.1">
    <property type="nucleotide sequence ID" value="NZ_JXQK01000010.1"/>
</dbReference>
<gene>
    <name evidence="1" type="ORF">ST44_00815</name>
</gene>
<accession>A0A0D0IYS6</accession>
<sequence length="167" mass="18849">MTKKKNQKKAEAHAKKSAVETLRFQAHWGLKQLGNEDGNLFHKLVDTEVDFIAELELAQDMLAIKSLVDGVKQVFGVTPTSEKGDFVKSPIAVALGIAYIEDINNIGLPLTWSEMIEQKLLTVYYSEECRNQIIDWAKANGYNTSTYLGRPIVKFSKLYIIIDRTRA</sequence>
<reference evidence="1 2" key="1">
    <citation type="submission" date="2015-01" db="EMBL/GenBank/DDBJ databases">
        <title>Comparative genomics of non-oral Prevotella species.</title>
        <authorList>
            <person name="Accetto T."/>
            <person name="Nograsek B."/>
            <person name="Avgustin G."/>
        </authorList>
    </citation>
    <scope>NUCLEOTIDE SEQUENCE [LARGE SCALE GENOMIC DNA]</scope>
    <source>
        <strain evidence="1 2">P5-119</strain>
    </source>
</reference>
<dbReference type="Proteomes" id="UP000032046">
    <property type="component" value="Unassembled WGS sequence"/>
</dbReference>
<keyword evidence="2" id="KW-1185">Reference proteome</keyword>
<evidence type="ECO:0000313" key="1">
    <source>
        <dbReference type="EMBL" id="KIP64859.1"/>
    </source>
</evidence>
<organism evidence="1 2">
    <name type="scientific">Prevotella pectinovora</name>
    <dbReference type="NCBI Taxonomy" id="1602169"/>
    <lineage>
        <taxon>Bacteria</taxon>
        <taxon>Pseudomonadati</taxon>
        <taxon>Bacteroidota</taxon>
        <taxon>Bacteroidia</taxon>
        <taxon>Bacteroidales</taxon>
        <taxon>Prevotellaceae</taxon>
        <taxon>Prevotella</taxon>
    </lineage>
</organism>
<protein>
    <submittedName>
        <fullName evidence="1">Uncharacterized protein</fullName>
    </submittedName>
</protein>
<dbReference type="STRING" id="1602171.ST44_00815"/>
<evidence type="ECO:0000313" key="2">
    <source>
        <dbReference type="Proteomes" id="UP000032046"/>
    </source>
</evidence>